<evidence type="ECO:0000259" key="6">
    <source>
        <dbReference type="Pfam" id="PF00623"/>
    </source>
</evidence>
<keyword evidence="2" id="KW-0240">DNA-directed RNA polymerase</keyword>
<dbReference type="InterPro" id="IPR045867">
    <property type="entry name" value="DNA-dir_RpoC_beta_prime"/>
</dbReference>
<dbReference type="EC" id="2.7.7.6" evidence="1"/>
<feature type="domain" description="RNA polymerase alpha subunit" evidence="6">
    <location>
        <begin position="87"/>
        <end position="168"/>
    </location>
</feature>
<gene>
    <name evidence="7" type="ORF">HIM_11633</name>
</gene>
<dbReference type="PANTHER" id="PTHR19376">
    <property type="entry name" value="DNA-DIRECTED RNA POLYMERASE"/>
    <property type="match status" value="1"/>
</dbReference>
<dbReference type="Pfam" id="PF00623">
    <property type="entry name" value="RNA_pol_Rpb1_2"/>
    <property type="match status" value="1"/>
</dbReference>
<reference evidence="7 8" key="1">
    <citation type="journal article" date="2014" name="Genome Biol. Evol.">
        <title>Comparative genomics and transcriptomics analyses reveal divergent lifestyle features of nematode endoparasitic fungus Hirsutella minnesotensis.</title>
        <authorList>
            <person name="Lai Y."/>
            <person name="Liu K."/>
            <person name="Zhang X."/>
            <person name="Zhang X."/>
            <person name="Li K."/>
            <person name="Wang N."/>
            <person name="Shu C."/>
            <person name="Wu Y."/>
            <person name="Wang C."/>
            <person name="Bushley K.E."/>
            <person name="Xiang M."/>
            <person name="Liu X."/>
        </authorList>
    </citation>
    <scope>NUCLEOTIDE SEQUENCE [LARGE SCALE GENOMIC DNA]</scope>
    <source>
        <strain evidence="7 8">3608</strain>
    </source>
</reference>
<dbReference type="OrthoDB" id="4540844at2759"/>
<dbReference type="SUPFAM" id="SSF64484">
    <property type="entry name" value="beta and beta-prime subunits of DNA dependent RNA-polymerase"/>
    <property type="match status" value="1"/>
</dbReference>
<proteinExistence type="predicted"/>
<dbReference type="Gene3D" id="2.40.40.20">
    <property type="match status" value="1"/>
</dbReference>
<accession>A0A0F7ZFE0</accession>
<dbReference type="InterPro" id="IPR000722">
    <property type="entry name" value="RNA_pol_asu"/>
</dbReference>
<keyword evidence="4" id="KW-0548">Nucleotidyltransferase</keyword>
<keyword evidence="3" id="KW-0808">Transferase</keyword>
<evidence type="ECO:0000256" key="5">
    <source>
        <dbReference type="ARBA" id="ARBA00023163"/>
    </source>
</evidence>
<dbReference type="GO" id="GO:0000428">
    <property type="term" value="C:DNA-directed RNA polymerase complex"/>
    <property type="evidence" value="ECO:0007669"/>
    <property type="project" value="UniProtKB-KW"/>
</dbReference>
<keyword evidence="5" id="KW-0804">Transcription</keyword>
<organism evidence="7 8">
    <name type="scientific">Hirsutella minnesotensis 3608</name>
    <dbReference type="NCBI Taxonomy" id="1043627"/>
    <lineage>
        <taxon>Eukaryota</taxon>
        <taxon>Fungi</taxon>
        <taxon>Dikarya</taxon>
        <taxon>Ascomycota</taxon>
        <taxon>Pezizomycotina</taxon>
        <taxon>Sordariomycetes</taxon>
        <taxon>Hypocreomycetidae</taxon>
        <taxon>Hypocreales</taxon>
        <taxon>Ophiocordycipitaceae</taxon>
        <taxon>Hirsutella</taxon>
    </lineage>
</organism>
<name>A0A0F7ZFE0_9HYPO</name>
<evidence type="ECO:0000256" key="4">
    <source>
        <dbReference type="ARBA" id="ARBA00022695"/>
    </source>
</evidence>
<dbReference type="Proteomes" id="UP000054481">
    <property type="component" value="Unassembled WGS sequence"/>
</dbReference>
<dbReference type="EMBL" id="KQ030782">
    <property type="protein sequence ID" value="KJZ68976.1"/>
    <property type="molecule type" value="Genomic_DNA"/>
</dbReference>
<dbReference type="GO" id="GO:0003677">
    <property type="term" value="F:DNA binding"/>
    <property type="evidence" value="ECO:0007669"/>
    <property type="project" value="InterPro"/>
</dbReference>
<evidence type="ECO:0000256" key="3">
    <source>
        <dbReference type="ARBA" id="ARBA00022679"/>
    </source>
</evidence>
<evidence type="ECO:0000256" key="2">
    <source>
        <dbReference type="ARBA" id="ARBA00022478"/>
    </source>
</evidence>
<dbReference type="AlphaFoldDB" id="A0A0F7ZFE0"/>
<evidence type="ECO:0000313" key="7">
    <source>
        <dbReference type="EMBL" id="KJZ68976.1"/>
    </source>
</evidence>
<dbReference type="GO" id="GO:0003899">
    <property type="term" value="F:DNA-directed RNA polymerase activity"/>
    <property type="evidence" value="ECO:0007669"/>
    <property type="project" value="UniProtKB-EC"/>
</dbReference>
<protein>
    <recommendedName>
        <fullName evidence="1">DNA-directed RNA polymerase</fullName>
        <ecNumber evidence="1">2.7.7.6</ecNumber>
    </recommendedName>
</protein>
<evidence type="ECO:0000256" key="1">
    <source>
        <dbReference type="ARBA" id="ARBA00012418"/>
    </source>
</evidence>
<sequence>MAEALFSRDTPSQELTYREKLKNTMLKKTGRMRGDMPAGPVDGSAREVITNCWELEVMSQNSDNDTLFFAVPRQVANNMRVIRVGTDVETGMPTSTYVEDCLRDGDYMIAVRPPSLWHGNVQPVKIVLWDRECFGLAPSLCADFHADFDGDEMELFFIGTSEAVAECKLWKRLSPNVFQEAIKSLRLPKSIDRGEVNVVTRFMQHSTMSVRELMDGRRMPAISKAARMKEDMVNMLVQRVRDPDSVAARYIDESKRGIRDVMNQQLFQGVVGDMLRQASIAASCVTYKGQGLYHVMAGSSVVEITDPTIDYPLYSVQYPLGGNSCMRALRTICARAQQAALDSHRVSTSAKPKLDLIKNMVSGSDVTLVVLSRGPPPEAEMVYSSSDENNVMYCVSHVDAIRPLARRVVASYNPTVLRAVEIIGGDSLAVCKKGISVVCNYYGISLDDLELSSAAVLMCYGLGASNEPATTKRGMLQRSMRWLAVVFANHYGKTKSLHIQGLTRHYVHPQTATEASAFCNFDYLT</sequence>
<dbReference type="GO" id="GO:0006351">
    <property type="term" value="P:DNA-templated transcription"/>
    <property type="evidence" value="ECO:0007669"/>
    <property type="project" value="InterPro"/>
</dbReference>
<evidence type="ECO:0000313" key="8">
    <source>
        <dbReference type="Proteomes" id="UP000054481"/>
    </source>
</evidence>
<keyword evidence="8" id="KW-1185">Reference proteome</keyword>